<reference evidence="7" key="1">
    <citation type="submission" date="2022-11" db="UniProtKB">
        <authorList>
            <consortium name="WormBaseParasite"/>
        </authorList>
    </citation>
    <scope>IDENTIFICATION</scope>
</reference>
<evidence type="ECO:0000256" key="2">
    <source>
        <dbReference type="ARBA" id="ARBA00022741"/>
    </source>
</evidence>
<dbReference type="Pfam" id="PF00609">
    <property type="entry name" value="DAGK_acc"/>
    <property type="match status" value="1"/>
</dbReference>
<evidence type="ECO:0000313" key="6">
    <source>
        <dbReference type="Proteomes" id="UP000887565"/>
    </source>
</evidence>
<keyword evidence="1" id="KW-0808">Transferase</keyword>
<dbReference type="InterPro" id="IPR000756">
    <property type="entry name" value="Diacylglycerol_kin_accessory"/>
</dbReference>
<dbReference type="InterPro" id="IPR037607">
    <property type="entry name" value="DGK"/>
</dbReference>
<dbReference type="PANTHER" id="PTHR11255:SF80">
    <property type="entry name" value="EYE-SPECIFIC DIACYLGLYCEROL KINASE"/>
    <property type="match status" value="1"/>
</dbReference>
<evidence type="ECO:0000259" key="5">
    <source>
        <dbReference type="Pfam" id="PF00609"/>
    </source>
</evidence>
<organism evidence="6 7">
    <name type="scientific">Romanomermis culicivorax</name>
    <name type="common">Nematode worm</name>
    <dbReference type="NCBI Taxonomy" id="13658"/>
    <lineage>
        <taxon>Eukaryota</taxon>
        <taxon>Metazoa</taxon>
        <taxon>Ecdysozoa</taxon>
        <taxon>Nematoda</taxon>
        <taxon>Enoplea</taxon>
        <taxon>Dorylaimia</taxon>
        <taxon>Mermithida</taxon>
        <taxon>Mermithoidea</taxon>
        <taxon>Mermithidae</taxon>
        <taxon>Romanomermis</taxon>
    </lineage>
</organism>
<sequence>MQAALQMGGKGERIAQCSNVKLVTKRAIPAQVDGEPCKLAPSVISIRFHSRVPMLQRITHK</sequence>
<dbReference type="GO" id="GO:0004143">
    <property type="term" value="F:ATP-dependent diacylglycerol kinase activity"/>
    <property type="evidence" value="ECO:0007669"/>
    <property type="project" value="InterPro"/>
</dbReference>
<keyword evidence="2" id="KW-0547">Nucleotide-binding</keyword>
<dbReference type="PANTHER" id="PTHR11255">
    <property type="entry name" value="DIACYLGLYCEROL KINASE"/>
    <property type="match status" value="1"/>
</dbReference>
<evidence type="ECO:0000256" key="1">
    <source>
        <dbReference type="ARBA" id="ARBA00022679"/>
    </source>
</evidence>
<name>A0A915IT58_ROMCU</name>
<dbReference type="AlphaFoldDB" id="A0A915IT58"/>
<keyword evidence="3" id="KW-0418">Kinase</keyword>
<dbReference type="Proteomes" id="UP000887565">
    <property type="component" value="Unplaced"/>
</dbReference>
<proteinExistence type="predicted"/>
<accession>A0A915IT58</accession>
<dbReference type="GO" id="GO:0005524">
    <property type="term" value="F:ATP binding"/>
    <property type="evidence" value="ECO:0007669"/>
    <property type="project" value="UniProtKB-KW"/>
</dbReference>
<dbReference type="GO" id="GO:0005886">
    <property type="term" value="C:plasma membrane"/>
    <property type="evidence" value="ECO:0007669"/>
    <property type="project" value="TreeGrafter"/>
</dbReference>
<evidence type="ECO:0000313" key="7">
    <source>
        <dbReference type="WBParaSite" id="nRc.2.0.1.t16559-RA"/>
    </source>
</evidence>
<feature type="domain" description="Diacylglycerol kinase accessory" evidence="5">
    <location>
        <begin position="4"/>
        <end position="36"/>
    </location>
</feature>
<keyword evidence="6" id="KW-1185">Reference proteome</keyword>
<dbReference type="GO" id="GO:0007200">
    <property type="term" value="P:phospholipase C-activating G protein-coupled receptor signaling pathway"/>
    <property type="evidence" value="ECO:0007669"/>
    <property type="project" value="InterPro"/>
</dbReference>
<dbReference type="WBParaSite" id="nRc.2.0.1.t16559-RA">
    <property type="protein sequence ID" value="nRc.2.0.1.t16559-RA"/>
    <property type="gene ID" value="nRc.2.0.1.g16559"/>
</dbReference>
<protein>
    <recommendedName>
        <fullName evidence="5">Diacylglycerol kinase accessory domain-containing protein</fullName>
    </recommendedName>
</protein>
<evidence type="ECO:0000256" key="4">
    <source>
        <dbReference type="ARBA" id="ARBA00022840"/>
    </source>
</evidence>
<keyword evidence="4" id="KW-0067">ATP-binding</keyword>
<dbReference type="OMA" id="CRDVIMT"/>
<evidence type="ECO:0000256" key="3">
    <source>
        <dbReference type="ARBA" id="ARBA00022777"/>
    </source>
</evidence>